<organism evidence="2 3">
    <name type="scientific">Hyphodiscus hymeniophilus</name>
    <dbReference type="NCBI Taxonomy" id="353542"/>
    <lineage>
        <taxon>Eukaryota</taxon>
        <taxon>Fungi</taxon>
        <taxon>Dikarya</taxon>
        <taxon>Ascomycota</taxon>
        <taxon>Pezizomycotina</taxon>
        <taxon>Leotiomycetes</taxon>
        <taxon>Helotiales</taxon>
        <taxon>Hyphodiscaceae</taxon>
        <taxon>Hyphodiscus</taxon>
    </lineage>
</organism>
<dbReference type="InterPro" id="IPR008978">
    <property type="entry name" value="HSP20-like_chaperone"/>
</dbReference>
<evidence type="ECO:0000256" key="1">
    <source>
        <dbReference type="SAM" id="MobiDB-lite"/>
    </source>
</evidence>
<comment type="caution">
    <text evidence="2">The sequence shown here is derived from an EMBL/GenBank/DDBJ whole genome shotgun (WGS) entry which is preliminary data.</text>
</comment>
<evidence type="ECO:0000313" key="2">
    <source>
        <dbReference type="EMBL" id="KAG0645057.1"/>
    </source>
</evidence>
<sequence length="88" mass="10537">FNTVIRHLDQFDRHFSHTHRIMNCFIPRFDLEEDAKFYYIPGAKVDDITIEAHGQNTLVIYGRTHRPSTLREPNFDHHRRNPTSRSTM</sequence>
<dbReference type="Proteomes" id="UP000785200">
    <property type="component" value="Unassembled WGS sequence"/>
</dbReference>
<proteinExistence type="predicted"/>
<dbReference type="Gene3D" id="2.60.40.790">
    <property type="match status" value="1"/>
</dbReference>
<evidence type="ECO:0000313" key="3">
    <source>
        <dbReference type="Proteomes" id="UP000785200"/>
    </source>
</evidence>
<dbReference type="EMBL" id="VNKQ01000020">
    <property type="protein sequence ID" value="KAG0645057.1"/>
    <property type="molecule type" value="Genomic_DNA"/>
</dbReference>
<accession>A0A9P6SQH2</accession>
<dbReference type="CDD" id="cd06464">
    <property type="entry name" value="ACD_sHsps-like"/>
    <property type="match status" value="1"/>
</dbReference>
<reference evidence="2" key="1">
    <citation type="submission" date="2019-07" db="EMBL/GenBank/DDBJ databases">
        <title>Hyphodiscus hymeniophilus genome sequencing and assembly.</title>
        <authorList>
            <person name="Kramer G."/>
            <person name="Nodwell J."/>
        </authorList>
    </citation>
    <scope>NUCLEOTIDE SEQUENCE</scope>
    <source>
        <strain evidence="2">ATCC 34498</strain>
    </source>
</reference>
<keyword evidence="3" id="KW-1185">Reference proteome</keyword>
<protein>
    <submittedName>
        <fullName evidence="2">Uncharacterized protein</fullName>
    </submittedName>
</protein>
<feature type="non-terminal residue" evidence="2">
    <location>
        <position position="1"/>
    </location>
</feature>
<dbReference type="AlphaFoldDB" id="A0A9P6SQH2"/>
<gene>
    <name evidence="2" type="ORF">D0Z07_9090</name>
</gene>
<name>A0A9P6SQH2_9HELO</name>
<dbReference type="OrthoDB" id="1431247at2759"/>
<dbReference type="SUPFAM" id="SSF49764">
    <property type="entry name" value="HSP20-like chaperones"/>
    <property type="match status" value="1"/>
</dbReference>
<feature type="region of interest" description="Disordered" evidence="1">
    <location>
        <begin position="65"/>
        <end position="88"/>
    </location>
</feature>